<keyword evidence="2" id="KW-1185">Reference proteome</keyword>
<comment type="caution">
    <text evidence="1">The sequence shown here is derived from an EMBL/GenBank/DDBJ whole genome shotgun (WGS) entry which is preliminary data.</text>
</comment>
<reference evidence="1" key="1">
    <citation type="submission" date="2024-09" db="EMBL/GenBank/DDBJ databases">
        <title>Black Yeasts Isolated from many extreme environments.</title>
        <authorList>
            <person name="Coleine C."/>
            <person name="Stajich J.E."/>
            <person name="Selbmann L."/>
        </authorList>
    </citation>
    <scope>NUCLEOTIDE SEQUENCE</scope>
    <source>
        <strain evidence="1">CCFEE 5737</strain>
    </source>
</reference>
<dbReference type="EMBL" id="JAWDJW010007001">
    <property type="protein sequence ID" value="KAK3063085.1"/>
    <property type="molecule type" value="Genomic_DNA"/>
</dbReference>
<name>A0ACC3D7H4_9PEZI</name>
<organism evidence="1 2">
    <name type="scientific">Coniosporium uncinatum</name>
    <dbReference type="NCBI Taxonomy" id="93489"/>
    <lineage>
        <taxon>Eukaryota</taxon>
        <taxon>Fungi</taxon>
        <taxon>Dikarya</taxon>
        <taxon>Ascomycota</taxon>
        <taxon>Pezizomycotina</taxon>
        <taxon>Dothideomycetes</taxon>
        <taxon>Dothideomycetes incertae sedis</taxon>
        <taxon>Coniosporium</taxon>
    </lineage>
</organism>
<proteinExistence type="predicted"/>
<evidence type="ECO:0000313" key="1">
    <source>
        <dbReference type="EMBL" id="KAK3063085.1"/>
    </source>
</evidence>
<protein>
    <submittedName>
        <fullName evidence="1">Uncharacterized protein</fullName>
    </submittedName>
</protein>
<evidence type="ECO:0000313" key="2">
    <source>
        <dbReference type="Proteomes" id="UP001186974"/>
    </source>
</evidence>
<sequence length="744" mass="82190">HVLLSGVITVTGRLWSTLSDCLRLTFPPWAGYLSGNVIQQILRTLVENSLSTTHISIQQFEPLSVVAIELTVAAKHSPAVRGSIVQASTQAKVQELLGQMSDATRFSDTSGGRCGTICDATSANCSRTLALACIDLILKTNMYTEGVEARTDSDTAIALLHLQRLLVVQKSRCNHFQRAGSSRPRPILVQESCTPGVRWTSSDWRQRLADDLHSEADQKHTQLVRNLGQVCRDLEERCNTAEQPLREQRARSKALEEQLGALKGEVEHLQSESDDRKILLKGLDSEKSQLEAELERADTHNSTLSSRIDELEQSLEAHRKLAADETKAMQDKFDAEGLEHRAEVASRNEAFEDIRAELSAKQQDTSRLQEGLIHLQSDLQAAKSEVLAQAAALNQSEQDLVALKAAHEHAKSNAASQDEKLQSMMIELQSRQSELHEAQRAVQDLKSQHDDTTTALKDDIERLTAAQAAHTEQLRREADDEYKTLALRISDLQREKESAQGELQTTMQLLRQSNEVLLDREKELEKLSTIFGEKDAELAELQHWRQNLMSAMGNAPPAPALGSKRTSTLRRTTSTFPVASSSRRSIRLSKAIQDAEGSQVQSSVVADRSFESSTSSAGGPTPKRSKPRKPFKVPTVEQPGVRHGITPDKGRRTTSISRQPLMDVSKGRANQSPSKLLVPGHKAAQYTSPRKHVVVISPLEDDQEGGLEDDEDFDASALFTSTPLTIRQGTTPVKSFYDGTTQDI</sequence>
<feature type="non-terminal residue" evidence="1">
    <location>
        <position position="1"/>
    </location>
</feature>
<dbReference type="Proteomes" id="UP001186974">
    <property type="component" value="Unassembled WGS sequence"/>
</dbReference>
<accession>A0ACC3D7H4</accession>
<gene>
    <name evidence="1" type="ORF">LTS18_002781</name>
</gene>